<dbReference type="InterPro" id="IPR015915">
    <property type="entry name" value="Kelch-typ_b-propeller"/>
</dbReference>
<dbReference type="InterPro" id="IPR052588">
    <property type="entry name" value="Kelch_domain_protein"/>
</dbReference>
<dbReference type="PANTHER" id="PTHR46063:SF1">
    <property type="entry name" value="KELCH DOMAIN-CONTAINING PROTEIN 4"/>
    <property type="match status" value="1"/>
</dbReference>
<dbReference type="AlphaFoldDB" id="A0A7I8VNU3"/>
<sequence length="553" mass="63535">MGKSKRKDKKGKGAEKTAAKTEKKAEKRNKKNLKEQGEEDIELIIAELAEADRKREQVITEKCEPPSPRAHCSWTSFEEKHLILLFGGEHLTGSKINVYNELYFYCSKNNTWTKVKAPNAPPPRSSHQAICLKRGGGELWIFGGEFTSPTQSQFYHYRDLWMFQIKERKWQKIDAPKAPSSRSGHRMILCKRNIFVFGGFHDNGRDYKYFNDLHMFNVDNYTWTKIDTCGIPPSPRSGCQLVLHPNQQSIIVYGGYSKVNVKKDIDRGTILSDMFLLSSQNNETGADVKWKWSQIKHSGSKPNPRSGFSMISTAQNRAFLFGGVIDEEDDEDVEGLFLNDMYSLDLDRTKWYQVFLQEKVEEKKVSEKADDLMESSEAPETTVVEDGVFTLTIEKSDAMEIDDSIPTDITEKFQPHPRMNTSLAVHGNILYLYGGIYEKGDVQVTCNDLYSINTQKFDSWRVLVAPTQEAEQWDDSDEDKDEDSEENESDEDEEMEDSPPPLKNDEELSEYFGRTKDYWMQIADEEAEEKNVKLSAKQLKSNALELARLFVKR</sequence>
<gene>
    <name evidence="3" type="ORF">DGYR_LOCUS5686</name>
</gene>
<evidence type="ECO:0000313" key="4">
    <source>
        <dbReference type="Proteomes" id="UP000549394"/>
    </source>
</evidence>
<dbReference type="Gene3D" id="2.120.10.80">
    <property type="entry name" value="Kelch-type beta propeller"/>
    <property type="match status" value="1"/>
</dbReference>
<dbReference type="SUPFAM" id="SSF117281">
    <property type="entry name" value="Kelch motif"/>
    <property type="match status" value="1"/>
</dbReference>
<evidence type="ECO:0000259" key="2">
    <source>
        <dbReference type="Pfam" id="PF13422"/>
    </source>
</evidence>
<dbReference type="Pfam" id="PF24681">
    <property type="entry name" value="Kelch_KLHDC2_KLHL20_DRC7"/>
    <property type="match status" value="1"/>
</dbReference>
<dbReference type="EMBL" id="CAJFCJ010000007">
    <property type="protein sequence ID" value="CAD5117128.1"/>
    <property type="molecule type" value="Genomic_DNA"/>
</dbReference>
<keyword evidence="4" id="KW-1185">Reference proteome</keyword>
<feature type="compositionally biased region" description="Basic and acidic residues" evidence="1">
    <location>
        <begin position="11"/>
        <end position="25"/>
    </location>
</feature>
<feature type="domain" description="DUF4110" evidence="2">
    <location>
        <begin position="495"/>
        <end position="547"/>
    </location>
</feature>
<dbReference type="Proteomes" id="UP000549394">
    <property type="component" value="Unassembled WGS sequence"/>
</dbReference>
<reference evidence="3 4" key="1">
    <citation type="submission" date="2020-08" db="EMBL/GenBank/DDBJ databases">
        <authorList>
            <person name="Hejnol A."/>
        </authorList>
    </citation>
    <scope>NUCLEOTIDE SEQUENCE [LARGE SCALE GENOMIC DNA]</scope>
</reference>
<feature type="region of interest" description="Disordered" evidence="1">
    <location>
        <begin position="468"/>
        <end position="508"/>
    </location>
</feature>
<feature type="compositionally biased region" description="Basic residues" evidence="1">
    <location>
        <begin position="1"/>
        <end position="10"/>
    </location>
</feature>
<organism evidence="3 4">
    <name type="scientific">Dimorphilus gyrociliatus</name>
    <dbReference type="NCBI Taxonomy" id="2664684"/>
    <lineage>
        <taxon>Eukaryota</taxon>
        <taxon>Metazoa</taxon>
        <taxon>Spiralia</taxon>
        <taxon>Lophotrochozoa</taxon>
        <taxon>Annelida</taxon>
        <taxon>Polychaeta</taxon>
        <taxon>Polychaeta incertae sedis</taxon>
        <taxon>Dinophilidae</taxon>
        <taxon>Dimorphilus</taxon>
    </lineage>
</organism>
<feature type="compositionally biased region" description="Acidic residues" evidence="1">
    <location>
        <begin position="471"/>
        <end position="497"/>
    </location>
</feature>
<dbReference type="Pfam" id="PF13422">
    <property type="entry name" value="DUF4110"/>
    <property type="match status" value="1"/>
</dbReference>
<evidence type="ECO:0000256" key="1">
    <source>
        <dbReference type="SAM" id="MobiDB-lite"/>
    </source>
</evidence>
<comment type="caution">
    <text evidence="3">The sequence shown here is derived from an EMBL/GenBank/DDBJ whole genome shotgun (WGS) entry which is preliminary data.</text>
</comment>
<accession>A0A7I8VNU3</accession>
<dbReference type="OrthoDB" id="4447at2759"/>
<evidence type="ECO:0000313" key="3">
    <source>
        <dbReference type="EMBL" id="CAD5117128.1"/>
    </source>
</evidence>
<proteinExistence type="predicted"/>
<dbReference type="InterPro" id="IPR025183">
    <property type="entry name" value="DUF4110"/>
</dbReference>
<name>A0A7I8VNU3_9ANNE</name>
<feature type="region of interest" description="Disordered" evidence="1">
    <location>
        <begin position="1"/>
        <end position="36"/>
    </location>
</feature>
<protein>
    <submittedName>
        <fullName evidence="3">DgyrCDS5936</fullName>
    </submittedName>
</protein>
<dbReference type="PANTHER" id="PTHR46063">
    <property type="entry name" value="KELCH DOMAIN-CONTAINING PROTEIN"/>
    <property type="match status" value="1"/>
</dbReference>